<keyword evidence="2" id="KW-1185">Reference proteome</keyword>
<dbReference type="Proteomes" id="UP001433508">
    <property type="component" value="Unassembled WGS sequence"/>
</dbReference>
<accession>A0ACC3T4K5</accession>
<reference evidence="2" key="1">
    <citation type="journal article" date="2024" name="Front. Bioeng. Biotechnol.">
        <title>Genome-scale model development and genomic sequencing of the oleaginous clade Lipomyces.</title>
        <authorList>
            <person name="Czajka J.J."/>
            <person name="Han Y."/>
            <person name="Kim J."/>
            <person name="Mondo S.J."/>
            <person name="Hofstad B.A."/>
            <person name="Robles A."/>
            <person name="Haridas S."/>
            <person name="Riley R."/>
            <person name="LaButti K."/>
            <person name="Pangilinan J."/>
            <person name="Andreopoulos W."/>
            <person name="Lipzen A."/>
            <person name="Yan J."/>
            <person name="Wang M."/>
            <person name="Ng V."/>
            <person name="Grigoriev I.V."/>
            <person name="Spatafora J.W."/>
            <person name="Magnuson J.K."/>
            <person name="Baker S.E."/>
            <person name="Pomraning K.R."/>
        </authorList>
    </citation>
    <scope>NUCLEOTIDE SEQUENCE [LARGE SCALE GENOMIC DNA]</scope>
    <source>
        <strain evidence="2">CBS 7786</strain>
    </source>
</reference>
<name>A0ACC3T4K5_LIPKO</name>
<evidence type="ECO:0000313" key="1">
    <source>
        <dbReference type="EMBL" id="KAK9238853.1"/>
    </source>
</evidence>
<protein>
    <submittedName>
        <fullName evidence="1">Uncharacterized protein</fullName>
    </submittedName>
</protein>
<organism evidence="1 2">
    <name type="scientific">Lipomyces kononenkoae</name>
    <name type="common">Yeast</name>
    <dbReference type="NCBI Taxonomy" id="34357"/>
    <lineage>
        <taxon>Eukaryota</taxon>
        <taxon>Fungi</taxon>
        <taxon>Dikarya</taxon>
        <taxon>Ascomycota</taxon>
        <taxon>Saccharomycotina</taxon>
        <taxon>Lipomycetes</taxon>
        <taxon>Lipomycetales</taxon>
        <taxon>Lipomycetaceae</taxon>
        <taxon>Lipomyces</taxon>
    </lineage>
</organism>
<proteinExistence type="predicted"/>
<evidence type="ECO:0000313" key="2">
    <source>
        <dbReference type="Proteomes" id="UP001433508"/>
    </source>
</evidence>
<gene>
    <name evidence="1" type="ORF">V1525DRAFT_399688</name>
</gene>
<sequence>MRGQGISNNPSECQTCHGKLATCQGHFGHIRLALPYFTLGTLKVLLQFCRIFARTVRAT</sequence>
<dbReference type="EMBL" id="MU971351">
    <property type="protein sequence ID" value="KAK9238853.1"/>
    <property type="molecule type" value="Genomic_DNA"/>
</dbReference>
<feature type="non-terminal residue" evidence="1">
    <location>
        <position position="59"/>
    </location>
</feature>
<comment type="caution">
    <text evidence="1">The sequence shown here is derived from an EMBL/GenBank/DDBJ whole genome shotgun (WGS) entry which is preliminary data.</text>
</comment>